<dbReference type="GO" id="GO:0006412">
    <property type="term" value="P:translation"/>
    <property type="evidence" value="ECO:0007669"/>
    <property type="project" value="UniProtKB-UniRule"/>
</dbReference>
<keyword evidence="3 7" id="KW-0699">rRNA-binding</keyword>
<evidence type="ECO:0000256" key="6">
    <source>
        <dbReference type="ARBA" id="ARBA00035202"/>
    </source>
</evidence>
<accession>A0A3P3XJV6</accession>
<dbReference type="GO" id="GO:0015934">
    <property type="term" value="C:large ribosomal subunit"/>
    <property type="evidence" value="ECO:0007669"/>
    <property type="project" value="InterPro"/>
</dbReference>
<evidence type="ECO:0000256" key="7">
    <source>
        <dbReference type="HAMAP-Rule" id="MF_00362"/>
    </source>
</evidence>
<protein>
    <recommendedName>
        <fullName evidence="6 7">Large ribosomal subunit protein uL10</fullName>
    </recommendedName>
</protein>
<dbReference type="CDD" id="cd05797">
    <property type="entry name" value="Ribosomal_L10"/>
    <property type="match status" value="1"/>
</dbReference>
<dbReference type="Gene3D" id="3.30.70.1730">
    <property type="match status" value="1"/>
</dbReference>
<dbReference type="NCBIfam" id="NF000955">
    <property type="entry name" value="PRK00099.1-1"/>
    <property type="match status" value="1"/>
</dbReference>
<comment type="similarity">
    <text evidence="2 7">Belongs to the universal ribosomal protein uL10 family.</text>
</comment>
<dbReference type="Gene3D" id="6.10.250.290">
    <property type="match status" value="1"/>
</dbReference>
<gene>
    <name evidence="7 8" type="primary">rplJ</name>
    <name evidence="8" type="ORF">SPIROBIBN47_310049</name>
</gene>
<keyword evidence="4 7" id="KW-0689">Ribosomal protein</keyword>
<dbReference type="InterPro" id="IPR002363">
    <property type="entry name" value="Ribosomal_uL10_CS_bac"/>
</dbReference>
<evidence type="ECO:0000256" key="4">
    <source>
        <dbReference type="ARBA" id="ARBA00022980"/>
    </source>
</evidence>
<dbReference type="EMBL" id="FWDM01000025">
    <property type="protein sequence ID" value="SLM14144.1"/>
    <property type="molecule type" value="Genomic_DNA"/>
</dbReference>
<comment type="subunit">
    <text evidence="7">Part of the ribosomal stalk of the 50S ribosomal subunit. The N-terminus interacts with L11 and the large rRNA to form the base of the stalk. The C-terminus forms an elongated spine to which L12 dimers bind in a sequential fashion forming a multimeric L10(L12)X complex.</text>
</comment>
<keyword evidence="7" id="KW-0694">RNA-binding</keyword>
<dbReference type="InterPro" id="IPR001790">
    <property type="entry name" value="Ribosomal_uL10"/>
</dbReference>
<dbReference type="InterPro" id="IPR022973">
    <property type="entry name" value="Ribosomal_uL10_bac"/>
</dbReference>
<dbReference type="AlphaFoldDB" id="A0A3P3XJV6"/>
<keyword evidence="5 7" id="KW-0687">Ribonucleoprotein</keyword>
<proteinExistence type="inferred from homology"/>
<evidence type="ECO:0000256" key="3">
    <source>
        <dbReference type="ARBA" id="ARBA00022730"/>
    </source>
</evidence>
<dbReference type="PROSITE" id="PS01109">
    <property type="entry name" value="RIBOSOMAL_L10"/>
    <property type="match status" value="1"/>
</dbReference>
<dbReference type="InterPro" id="IPR047865">
    <property type="entry name" value="Ribosomal_uL10_bac_type"/>
</dbReference>
<dbReference type="InterPro" id="IPR043141">
    <property type="entry name" value="Ribosomal_uL10-like_sf"/>
</dbReference>
<sequence length="182" mass="20126">MAIKASKLQPRKIEAIGMLKEMISSSNDFIFTEYRGLTVEQITSLRRQLREKGVELHVVKNNFARLAFEELGFSQDVAPVLTGPTAVAFVKTDSNEVAKVLLDFAKETPALVIKGAMVGRQFMDSHQVEALSKLPGRNQLIAMLMSAMQGPAQNLVYVINAIPTKLVRVLKAIEEKKAQENA</sequence>
<dbReference type="GO" id="GO:0003735">
    <property type="term" value="F:structural constituent of ribosome"/>
    <property type="evidence" value="ECO:0007669"/>
    <property type="project" value="InterPro"/>
</dbReference>
<dbReference type="PANTHER" id="PTHR11560">
    <property type="entry name" value="39S RIBOSOMAL PROTEIN L10, MITOCHONDRIAL"/>
    <property type="match status" value="1"/>
</dbReference>
<dbReference type="GO" id="GO:0070180">
    <property type="term" value="F:large ribosomal subunit rRNA binding"/>
    <property type="evidence" value="ECO:0007669"/>
    <property type="project" value="UniProtKB-UniRule"/>
</dbReference>
<evidence type="ECO:0000256" key="5">
    <source>
        <dbReference type="ARBA" id="ARBA00023274"/>
    </source>
</evidence>
<evidence type="ECO:0000256" key="2">
    <source>
        <dbReference type="ARBA" id="ARBA00008889"/>
    </source>
</evidence>
<comment type="function">
    <text evidence="1 7">Forms part of the ribosomal stalk, playing a central role in the interaction of the ribosome with GTP-bound translation factors.</text>
</comment>
<dbReference type="HAMAP" id="MF_00362">
    <property type="entry name" value="Ribosomal_uL10"/>
    <property type="match status" value="1"/>
</dbReference>
<reference evidence="8" key="1">
    <citation type="submission" date="2017-02" db="EMBL/GenBank/DDBJ databases">
        <authorList>
            <person name="Regsiter A."/>
            <person name="William W."/>
        </authorList>
    </citation>
    <scope>NUCLEOTIDE SEQUENCE</scope>
    <source>
        <strain evidence="8">Bib</strain>
    </source>
</reference>
<dbReference type="SUPFAM" id="SSF160369">
    <property type="entry name" value="Ribosomal protein L10-like"/>
    <property type="match status" value="1"/>
</dbReference>
<organism evidence="8">
    <name type="scientific">uncultured spirochete</name>
    <dbReference type="NCBI Taxonomy" id="156406"/>
    <lineage>
        <taxon>Bacteria</taxon>
        <taxon>Pseudomonadati</taxon>
        <taxon>Spirochaetota</taxon>
        <taxon>Spirochaetia</taxon>
        <taxon>Spirochaetales</taxon>
        <taxon>environmental samples</taxon>
    </lineage>
</organism>
<name>A0A3P3XJV6_9SPIR</name>
<dbReference type="Pfam" id="PF00466">
    <property type="entry name" value="Ribosomal_L10"/>
    <property type="match status" value="1"/>
</dbReference>
<evidence type="ECO:0000313" key="8">
    <source>
        <dbReference type="EMBL" id="SLM14144.1"/>
    </source>
</evidence>
<evidence type="ECO:0000256" key="1">
    <source>
        <dbReference type="ARBA" id="ARBA00002633"/>
    </source>
</evidence>